<dbReference type="OrthoDB" id="10447192at2759"/>
<evidence type="ECO:0000313" key="3">
    <source>
        <dbReference type="Proteomes" id="UP000593560"/>
    </source>
</evidence>
<evidence type="ECO:0000313" key="2">
    <source>
        <dbReference type="EMBL" id="MBA0793217.1"/>
    </source>
</evidence>
<feature type="non-terminal residue" evidence="2">
    <location>
        <position position="96"/>
    </location>
</feature>
<keyword evidence="1" id="KW-1133">Transmembrane helix</keyword>
<proteinExistence type="predicted"/>
<keyword evidence="1" id="KW-0812">Transmembrane</keyword>
<sequence>MRKDKEKSLEMMLSVLRVDLTYSSMRKNKEKSLEMRVIVEFMLHNWQHKGSSCFGFIVVLETVGCYLITGYAYCIWTLSKKTRCRYKLLVLPSTGS</sequence>
<feature type="transmembrane region" description="Helical" evidence="1">
    <location>
        <begin position="54"/>
        <end position="78"/>
    </location>
</feature>
<keyword evidence="3" id="KW-1185">Reference proteome</keyword>
<keyword evidence="1" id="KW-0472">Membrane</keyword>
<evidence type="ECO:0000256" key="1">
    <source>
        <dbReference type="SAM" id="Phobius"/>
    </source>
</evidence>
<dbReference type="Proteomes" id="UP000593560">
    <property type="component" value="Unassembled WGS sequence"/>
</dbReference>
<name>A0A7J9G6I5_9ROSI</name>
<accession>A0A7J9G6I5</accession>
<comment type="caution">
    <text evidence="2">The sequence shown here is derived from an EMBL/GenBank/DDBJ whole genome shotgun (WGS) entry which is preliminary data.</text>
</comment>
<reference evidence="2 3" key="1">
    <citation type="journal article" date="2019" name="Genome Biol. Evol.">
        <title>Insights into the evolution of the New World diploid cottons (Gossypium, subgenus Houzingenia) based on genome sequencing.</title>
        <authorList>
            <person name="Grover C.E."/>
            <person name="Arick M.A. 2nd"/>
            <person name="Thrash A."/>
            <person name="Conover J.L."/>
            <person name="Sanders W.S."/>
            <person name="Peterson D.G."/>
            <person name="Frelichowski J.E."/>
            <person name="Scheffler J.A."/>
            <person name="Scheffler B.E."/>
            <person name="Wendel J.F."/>
        </authorList>
    </citation>
    <scope>NUCLEOTIDE SEQUENCE [LARGE SCALE GENOMIC DNA]</scope>
    <source>
        <strain evidence="2">0</strain>
        <tissue evidence="2">Leaf</tissue>
    </source>
</reference>
<dbReference type="AlphaFoldDB" id="A0A7J9G6I5"/>
<protein>
    <submittedName>
        <fullName evidence="2">Uncharacterized protein</fullName>
    </submittedName>
</protein>
<dbReference type="EMBL" id="JABFAD010000002">
    <property type="protein sequence ID" value="MBA0793217.1"/>
    <property type="molecule type" value="Genomic_DNA"/>
</dbReference>
<gene>
    <name evidence="2" type="ORF">Gohar_017635</name>
</gene>
<organism evidence="2 3">
    <name type="scientific">Gossypium harknessii</name>
    <dbReference type="NCBI Taxonomy" id="34285"/>
    <lineage>
        <taxon>Eukaryota</taxon>
        <taxon>Viridiplantae</taxon>
        <taxon>Streptophyta</taxon>
        <taxon>Embryophyta</taxon>
        <taxon>Tracheophyta</taxon>
        <taxon>Spermatophyta</taxon>
        <taxon>Magnoliopsida</taxon>
        <taxon>eudicotyledons</taxon>
        <taxon>Gunneridae</taxon>
        <taxon>Pentapetalae</taxon>
        <taxon>rosids</taxon>
        <taxon>malvids</taxon>
        <taxon>Malvales</taxon>
        <taxon>Malvaceae</taxon>
        <taxon>Malvoideae</taxon>
        <taxon>Gossypium</taxon>
    </lineage>
</organism>